<protein>
    <submittedName>
        <fullName evidence="1">Uncharacterized protein</fullName>
    </submittedName>
</protein>
<gene>
    <name evidence="1" type="ORF">CWN47_27095</name>
</gene>
<organism evidence="1 2">
    <name type="scientific">Klebsiella variicola</name>
    <dbReference type="NCBI Taxonomy" id="244366"/>
    <lineage>
        <taxon>Bacteria</taxon>
        <taxon>Pseudomonadati</taxon>
        <taxon>Pseudomonadota</taxon>
        <taxon>Gammaproteobacteria</taxon>
        <taxon>Enterobacterales</taxon>
        <taxon>Enterobacteriaceae</taxon>
        <taxon>Klebsiella/Raoultella group</taxon>
        <taxon>Klebsiella</taxon>
        <taxon>Klebsiella pneumoniae complex</taxon>
    </lineage>
</organism>
<name>A0A2N4YUB9_KLEVA</name>
<dbReference type="EMBL" id="PIDP01001320">
    <property type="protein sequence ID" value="PLM91272.1"/>
    <property type="molecule type" value="Genomic_DNA"/>
</dbReference>
<comment type="caution">
    <text evidence="1">The sequence shown here is derived from an EMBL/GenBank/DDBJ whole genome shotgun (WGS) entry which is preliminary data.</text>
</comment>
<sequence length="115" mass="13576">MSIFDRLFYYVLCKLEPWLTPRRLKIINGDSLPTKMPLRSIILARDGDEDWCIGFRCPCGCCRTIELLVIDEASPRWDYSLDNNKLLTLHPSVWLKDGCKSHFWLKKGRVFWVQI</sequence>
<evidence type="ECO:0000313" key="1">
    <source>
        <dbReference type="EMBL" id="PLM91272.1"/>
    </source>
</evidence>
<dbReference type="InterPro" id="IPR045384">
    <property type="entry name" value="DUF6527"/>
</dbReference>
<dbReference type="RefSeq" id="WP_015875006.1">
    <property type="nucleotide sequence ID" value="NZ_BQTI01000013.1"/>
</dbReference>
<accession>A0A2N4YUB9</accession>
<dbReference type="Pfam" id="PF20137">
    <property type="entry name" value="BubE"/>
    <property type="match status" value="1"/>
</dbReference>
<reference evidence="1 2" key="1">
    <citation type="submission" date="2017-11" db="EMBL/GenBank/DDBJ databases">
        <authorList>
            <person name="Han C.G."/>
        </authorList>
    </citation>
    <scope>NUCLEOTIDE SEQUENCE [LARGE SCALE GENOMIC DNA]</scope>
    <source>
        <strain evidence="1 2">A8</strain>
    </source>
</reference>
<proteinExistence type="predicted"/>
<dbReference type="AlphaFoldDB" id="A0A2N4YUB9"/>
<evidence type="ECO:0000313" key="2">
    <source>
        <dbReference type="Proteomes" id="UP000234412"/>
    </source>
</evidence>
<dbReference type="Proteomes" id="UP000234412">
    <property type="component" value="Unassembled WGS sequence"/>
</dbReference>
<reference evidence="1 2" key="2">
    <citation type="submission" date="2018-01" db="EMBL/GenBank/DDBJ databases">
        <title>Genomic study of Klebsiella pneumoniae.</title>
        <authorList>
            <person name="Yang Y."/>
            <person name="Bicalho R."/>
        </authorList>
    </citation>
    <scope>NUCLEOTIDE SEQUENCE [LARGE SCALE GENOMIC DNA]</scope>
    <source>
        <strain evidence="1 2">A8</strain>
    </source>
</reference>